<evidence type="ECO:0000313" key="2">
    <source>
        <dbReference type="EMBL" id="PSN61038.1"/>
    </source>
</evidence>
<name>A0A2T2N7N5_CORCC</name>
<organism evidence="2 3">
    <name type="scientific">Corynespora cassiicola Philippines</name>
    <dbReference type="NCBI Taxonomy" id="1448308"/>
    <lineage>
        <taxon>Eukaryota</taxon>
        <taxon>Fungi</taxon>
        <taxon>Dikarya</taxon>
        <taxon>Ascomycota</taxon>
        <taxon>Pezizomycotina</taxon>
        <taxon>Dothideomycetes</taxon>
        <taxon>Pleosporomycetidae</taxon>
        <taxon>Pleosporales</taxon>
        <taxon>Corynesporascaceae</taxon>
        <taxon>Corynespora</taxon>
    </lineage>
</organism>
<dbReference type="EMBL" id="KZ678146">
    <property type="protein sequence ID" value="PSN61038.1"/>
    <property type="molecule type" value="Genomic_DNA"/>
</dbReference>
<feature type="region of interest" description="Disordered" evidence="1">
    <location>
        <begin position="1"/>
        <end position="23"/>
    </location>
</feature>
<feature type="compositionally biased region" description="Polar residues" evidence="1">
    <location>
        <begin position="9"/>
        <end position="23"/>
    </location>
</feature>
<dbReference type="PROSITE" id="PS51257">
    <property type="entry name" value="PROKAR_LIPOPROTEIN"/>
    <property type="match status" value="1"/>
</dbReference>
<keyword evidence="3" id="KW-1185">Reference proteome</keyword>
<accession>A0A2T2N7N5</accession>
<evidence type="ECO:0000256" key="1">
    <source>
        <dbReference type="SAM" id="MobiDB-lite"/>
    </source>
</evidence>
<sequence>MAKVKLWDATQQSTLSAGTSASCRSRPDAMTLLVGQIAQSRSLMAVGPSRSMPLQSWRSPMNRLPIAYNPRPAQVPCVPSQSERDSGTPGCYTKPHSADPD</sequence>
<gene>
    <name evidence="2" type="ORF">BS50DRAFT_163324</name>
</gene>
<reference evidence="2 3" key="1">
    <citation type="journal article" date="2018" name="Front. Microbiol.">
        <title>Genome-Wide Analysis of Corynespora cassiicola Leaf Fall Disease Putative Effectors.</title>
        <authorList>
            <person name="Lopez D."/>
            <person name="Ribeiro S."/>
            <person name="Label P."/>
            <person name="Fumanal B."/>
            <person name="Venisse J.S."/>
            <person name="Kohler A."/>
            <person name="de Oliveira R.R."/>
            <person name="Labutti K."/>
            <person name="Lipzen A."/>
            <person name="Lail K."/>
            <person name="Bauer D."/>
            <person name="Ohm R.A."/>
            <person name="Barry K.W."/>
            <person name="Spatafora J."/>
            <person name="Grigoriev I.V."/>
            <person name="Martin F.M."/>
            <person name="Pujade-Renaud V."/>
        </authorList>
    </citation>
    <scope>NUCLEOTIDE SEQUENCE [LARGE SCALE GENOMIC DNA]</scope>
    <source>
        <strain evidence="2 3">Philippines</strain>
    </source>
</reference>
<evidence type="ECO:0000313" key="3">
    <source>
        <dbReference type="Proteomes" id="UP000240883"/>
    </source>
</evidence>
<dbReference type="Proteomes" id="UP000240883">
    <property type="component" value="Unassembled WGS sequence"/>
</dbReference>
<protein>
    <submittedName>
        <fullName evidence="2">Uncharacterized protein</fullName>
    </submittedName>
</protein>
<proteinExistence type="predicted"/>
<feature type="region of interest" description="Disordered" evidence="1">
    <location>
        <begin position="71"/>
        <end position="101"/>
    </location>
</feature>
<dbReference type="AlphaFoldDB" id="A0A2T2N7N5"/>